<dbReference type="EMBL" id="LAZR01000242">
    <property type="protein sequence ID" value="KKN79824.1"/>
    <property type="molecule type" value="Genomic_DNA"/>
</dbReference>
<dbReference type="AlphaFoldDB" id="A0A0F9TKP8"/>
<reference evidence="1" key="1">
    <citation type="journal article" date="2015" name="Nature">
        <title>Complex archaea that bridge the gap between prokaryotes and eukaryotes.</title>
        <authorList>
            <person name="Spang A."/>
            <person name="Saw J.H."/>
            <person name="Jorgensen S.L."/>
            <person name="Zaremba-Niedzwiedzka K."/>
            <person name="Martijn J."/>
            <person name="Lind A.E."/>
            <person name="van Eijk R."/>
            <person name="Schleper C."/>
            <person name="Guy L."/>
            <person name="Ettema T.J."/>
        </authorList>
    </citation>
    <scope>NUCLEOTIDE SEQUENCE</scope>
</reference>
<proteinExistence type="predicted"/>
<sequence>MTTLHGTCETCKKPIIRINQAVIGCANLGCKVRCMHVTEAECYRKMIIEPLPLASKEGKVRINPPSSLEAAERRMSLKAPKTRMSYSISGCVGYYTMNPGGKNGLDEVLHKDSLDPEFASEFVAAKIVTSTGQSMGRLFASLDEQRIVPVKLDAFCVQEELRSFPGLVKPFQLPNDPWLYATEGMIAVRVPADAQEDPTTGRVPRGVADLPWHPPDDAKWATWPRKSHYDDDGATRQKIGDAVIDAHYDRLIRKLPAVRWTTGRKPGAAIVFRFAGGEGVLMPLAR</sequence>
<comment type="caution">
    <text evidence="1">The sequence shown here is derived from an EMBL/GenBank/DDBJ whole genome shotgun (WGS) entry which is preliminary data.</text>
</comment>
<name>A0A0F9TKP8_9ZZZZ</name>
<gene>
    <name evidence="1" type="ORF">LCGC14_0336790</name>
</gene>
<organism evidence="1">
    <name type="scientific">marine sediment metagenome</name>
    <dbReference type="NCBI Taxonomy" id="412755"/>
    <lineage>
        <taxon>unclassified sequences</taxon>
        <taxon>metagenomes</taxon>
        <taxon>ecological metagenomes</taxon>
    </lineage>
</organism>
<evidence type="ECO:0000313" key="1">
    <source>
        <dbReference type="EMBL" id="KKN79824.1"/>
    </source>
</evidence>
<accession>A0A0F9TKP8</accession>
<protein>
    <submittedName>
        <fullName evidence="1">Uncharacterized protein</fullName>
    </submittedName>
</protein>